<dbReference type="EMBL" id="CBMI010002657">
    <property type="protein sequence ID" value="CEG05007.1"/>
    <property type="molecule type" value="Genomic_DNA"/>
</dbReference>
<evidence type="ECO:0000313" key="1">
    <source>
        <dbReference type="EMBL" id="CEG05007.1"/>
    </source>
</evidence>
<protein>
    <submittedName>
        <fullName evidence="1">WGS project CBMI000000000 data, contig CS3069_c002659</fullName>
    </submittedName>
</protein>
<comment type="caution">
    <text evidence="1">The sequence shown here is derived from an EMBL/GenBank/DDBJ whole genome shotgun (WGS) entry which is preliminary data.</text>
</comment>
<organism evidence="1">
    <name type="scientific">Fusarium clavum</name>
    <dbReference type="NCBI Taxonomy" id="2594811"/>
    <lineage>
        <taxon>Eukaryota</taxon>
        <taxon>Fungi</taxon>
        <taxon>Dikarya</taxon>
        <taxon>Ascomycota</taxon>
        <taxon>Pezizomycotina</taxon>
        <taxon>Sordariomycetes</taxon>
        <taxon>Hypocreomycetidae</taxon>
        <taxon>Hypocreales</taxon>
        <taxon>Nectriaceae</taxon>
        <taxon>Fusarium</taxon>
        <taxon>Fusarium incarnatum-equiseti species complex</taxon>
    </lineage>
</organism>
<proteinExistence type="predicted"/>
<dbReference type="AlphaFoldDB" id="A0A090MJ19"/>
<accession>A0A090MJ19</accession>
<gene>
    <name evidence="1" type="ORF">BN850_0088860</name>
</gene>
<sequence>MIIDPPESPGEGERLLRICNDQLGGFLAALTEFTSWPPAFFTLLTTASGPSRWTHYRRMKRNLEQQSLTESADTTLGWRLSSSVDEKLFYKVMSIVGYDYQVALFVCLPSTSGLVAAAKVQLASLIVSKRSYLQALPDCLFLQTHGRLGWTYRLGLFREHGWNSTLTMALGVMKLILAGIAGRLASTYMNTDVSGIGLGDYVEHIKRVQVKCKLLIDAFKDAHVPIVDVASFSCDEPQLTLEQYDEVLFHLVRAFLFQTTRTTFDYDANTYTTRNIFSSRKALFAKWIMYLHPWAQSDTEQPYKATLGVYTRIRCDDEKSPLTFMDLTCLPARVVDRLNEYLDYLVHLESQNPS</sequence>
<reference evidence="1" key="1">
    <citation type="submission" date="2013-05" db="EMBL/GenBank/DDBJ databases">
        <title>Draft genome sequences of six wheat associated Fusarium spp. isolates.</title>
        <authorList>
            <person name="Moolhuijzen P.M."/>
            <person name="Manners J.M."/>
            <person name="Wilcox S."/>
            <person name="Bellgard M.I."/>
            <person name="Gardiner D.M."/>
        </authorList>
    </citation>
    <scope>NUCLEOTIDE SEQUENCE</scope>
    <source>
        <strain evidence="1">CS3069</strain>
    </source>
</reference>
<name>A0A090MJ19_9HYPO</name>